<feature type="region of interest" description="Disordered" evidence="1">
    <location>
        <begin position="162"/>
        <end position="235"/>
    </location>
</feature>
<name>A0AAF0F7I5_9BASI</name>
<sequence>MFKRLSRAQARTGDSADEIDEGDTVTLEAALDEDSESESGSESESEIENESSSEQDTDSEQGSHSGEEEVGDEQGEFTVKQALQSPIYLDDEAPGRAQIFRCVACPAIQLRNEKGIEVHQESKAHLRRYSRFIEFAEAEFRREGERVYNLDPRILADLLEEERKAAQKTQEKPDKKQLPKPKPASHTSRAERRKQRRASRRDKRAPLQEAYAKRAADEPPVESKPSKKRQKGSTI</sequence>
<dbReference type="AlphaFoldDB" id="A0AAF0F7I5"/>
<organism evidence="2 3">
    <name type="scientific">Malassezia psittaci</name>
    <dbReference type="NCBI Taxonomy" id="1821823"/>
    <lineage>
        <taxon>Eukaryota</taxon>
        <taxon>Fungi</taxon>
        <taxon>Dikarya</taxon>
        <taxon>Basidiomycota</taxon>
        <taxon>Ustilaginomycotina</taxon>
        <taxon>Malasseziomycetes</taxon>
        <taxon>Malasseziales</taxon>
        <taxon>Malasseziaceae</taxon>
        <taxon>Malassezia</taxon>
    </lineage>
</organism>
<keyword evidence="3" id="KW-1185">Reference proteome</keyword>
<feature type="compositionally biased region" description="Basic residues" evidence="1">
    <location>
        <begin position="191"/>
        <end position="203"/>
    </location>
</feature>
<feature type="compositionally biased region" description="Basic residues" evidence="1">
    <location>
        <begin position="226"/>
        <end position="235"/>
    </location>
</feature>
<dbReference type="Proteomes" id="UP001214628">
    <property type="component" value="Chromosome 3"/>
</dbReference>
<accession>A0AAF0F7I5</accession>
<protein>
    <submittedName>
        <fullName evidence="2">Uncharacterized protein</fullName>
    </submittedName>
</protein>
<evidence type="ECO:0000256" key="1">
    <source>
        <dbReference type="SAM" id="MobiDB-lite"/>
    </source>
</evidence>
<proteinExistence type="predicted"/>
<evidence type="ECO:0000313" key="2">
    <source>
        <dbReference type="EMBL" id="WFD43825.1"/>
    </source>
</evidence>
<evidence type="ECO:0000313" key="3">
    <source>
        <dbReference type="Proteomes" id="UP001214628"/>
    </source>
</evidence>
<feature type="compositionally biased region" description="Acidic residues" evidence="1">
    <location>
        <begin position="30"/>
        <end position="59"/>
    </location>
</feature>
<feature type="compositionally biased region" description="Basic and acidic residues" evidence="1">
    <location>
        <begin position="162"/>
        <end position="177"/>
    </location>
</feature>
<feature type="region of interest" description="Disordered" evidence="1">
    <location>
        <begin position="1"/>
        <end position="76"/>
    </location>
</feature>
<dbReference type="EMBL" id="CP118377">
    <property type="protein sequence ID" value="WFD43825.1"/>
    <property type="molecule type" value="Genomic_DNA"/>
</dbReference>
<reference evidence="2" key="1">
    <citation type="submission" date="2023-02" db="EMBL/GenBank/DDBJ databases">
        <title>Mating type loci evolution in Malassezia.</title>
        <authorList>
            <person name="Coelho M.A."/>
        </authorList>
    </citation>
    <scope>NUCLEOTIDE SEQUENCE</scope>
    <source>
        <strain evidence="2">CBS 14136</strain>
    </source>
</reference>
<gene>
    <name evidence="2" type="ORF">MPSI1_002490</name>
</gene>